<dbReference type="InterPro" id="IPR011008">
    <property type="entry name" value="Dimeric_a/b-barrel"/>
</dbReference>
<protein>
    <submittedName>
        <fullName evidence="2">Antibiotic biosynthesis monooxygenase</fullName>
    </submittedName>
</protein>
<dbReference type="Gene3D" id="3.30.70.100">
    <property type="match status" value="1"/>
</dbReference>
<name>A0A942U7S1_9BACI</name>
<gene>
    <name evidence="2" type="ORF">KHA99_21520</name>
</gene>
<sequence>MVQEIMLIEVKPGTEQEFENAFKRAAVIVSSAKGCLGNELHRCMEQENKYLVLIKWESVDDHVTGFKNSIDYQEMKSIIGPYYLHVPHAGHYEKIKLL</sequence>
<keyword evidence="3" id="KW-1185">Reference proteome</keyword>
<dbReference type="RefSeq" id="WP_213119524.1">
    <property type="nucleotide sequence ID" value="NZ_JAGYPF010000004.1"/>
</dbReference>
<keyword evidence="2" id="KW-0560">Oxidoreductase</keyword>
<evidence type="ECO:0000313" key="2">
    <source>
        <dbReference type="EMBL" id="MBS4215030.1"/>
    </source>
</evidence>
<organism evidence="2 3">
    <name type="scientific">Neobacillus rhizophilus</name>
    <dbReference type="NCBI Taxonomy" id="2833579"/>
    <lineage>
        <taxon>Bacteria</taxon>
        <taxon>Bacillati</taxon>
        <taxon>Bacillota</taxon>
        <taxon>Bacilli</taxon>
        <taxon>Bacillales</taxon>
        <taxon>Bacillaceae</taxon>
        <taxon>Neobacillus</taxon>
    </lineage>
</organism>
<dbReference type="Proteomes" id="UP000679749">
    <property type="component" value="Unassembled WGS sequence"/>
</dbReference>
<dbReference type="GO" id="GO:0004497">
    <property type="term" value="F:monooxygenase activity"/>
    <property type="evidence" value="ECO:0007669"/>
    <property type="project" value="UniProtKB-KW"/>
</dbReference>
<dbReference type="SUPFAM" id="SSF54909">
    <property type="entry name" value="Dimeric alpha+beta barrel"/>
    <property type="match status" value="1"/>
</dbReference>
<evidence type="ECO:0000313" key="3">
    <source>
        <dbReference type="Proteomes" id="UP000679749"/>
    </source>
</evidence>
<dbReference type="PROSITE" id="PS51725">
    <property type="entry name" value="ABM"/>
    <property type="match status" value="1"/>
</dbReference>
<comment type="caution">
    <text evidence="2">The sequence shown here is derived from an EMBL/GenBank/DDBJ whole genome shotgun (WGS) entry which is preliminary data.</text>
</comment>
<proteinExistence type="predicted"/>
<dbReference type="EMBL" id="JAGYPF010000004">
    <property type="protein sequence ID" value="MBS4215030.1"/>
    <property type="molecule type" value="Genomic_DNA"/>
</dbReference>
<evidence type="ECO:0000259" key="1">
    <source>
        <dbReference type="PROSITE" id="PS51725"/>
    </source>
</evidence>
<dbReference type="Pfam" id="PF03992">
    <property type="entry name" value="ABM"/>
    <property type="match status" value="1"/>
</dbReference>
<keyword evidence="2" id="KW-0503">Monooxygenase</keyword>
<feature type="domain" description="ABM" evidence="1">
    <location>
        <begin position="2"/>
        <end position="92"/>
    </location>
</feature>
<reference evidence="2" key="1">
    <citation type="submission" date="2021-05" db="EMBL/GenBank/DDBJ databases">
        <title>Novel Bacillus species.</title>
        <authorList>
            <person name="Liu G."/>
        </authorList>
    </citation>
    <scope>NUCLEOTIDE SEQUENCE</scope>
    <source>
        <strain evidence="2">FJAT-49825</strain>
    </source>
</reference>
<dbReference type="AlphaFoldDB" id="A0A942U7S1"/>
<accession>A0A942U7S1</accession>
<dbReference type="InterPro" id="IPR007138">
    <property type="entry name" value="ABM_dom"/>
</dbReference>